<dbReference type="InterPro" id="IPR018891">
    <property type="entry name" value="AIPR_C"/>
</dbReference>
<evidence type="ECO:0000313" key="4">
    <source>
        <dbReference type="Proteomes" id="UP000254084"/>
    </source>
</evidence>
<dbReference type="Pfam" id="PF22879">
    <property type="entry name" value="AIPR_N"/>
    <property type="match status" value="1"/>
</dbReference>
<name>A0A379K7M6_ECTOL</name>
<gene>
    <name evidence="3" type="ORF">NCTC10860_02794</name>
</gene>
<dbReference type="AlphaFoldDB" id="A0A379K7M6"/>
<evidence type="ECO:0000313" key="3">
    <source>
        <dbReference type="EMBL" id="SUD60454.1"/>
    </source>
</evidence>
<sequence>MELVDFLRETQAAIRDEVEKDIGPGEAPIPPEAVFTEHVMTHMADEGITFEPTVCHYEALVPGSFGGRGSNYKVKISGYAVSDTTDETGNPDRLDLFVSLYKGLDEVEPLPDPEIGKAAKEGLQFLRFCATGQLSGKLDETNDAYALVTEVERIFKTLDSIRIFVITDAVAKTRNYAPQDVEGKQVRLEVMDIQRLFNHWQQGRPRDELVVNFRDICGTALPSVWVPGSGDDEYDYALTAVPGEALRFLYEKYGPRILEANVRSFLGVSSKGVNKGIRDSLRDHPNRFMAYNNGIVVVADQAKLDTAADGSTGILWLQGMQIVNGGQTTASIYFAKKKHPDIDLTSVRVPAKIIVLRSGQADDEELIGNISRYANSQNVVKQSDLSANKPFHRELEKLSMRTYCPDGVGRWFYERSAGSYKVMLEKEATTPAQKKKLQATIPPYRKLTKPDLAKFLFAWDQKPHIVSLGSQKNFQAFMDELVERESAGENVIPDQEQYKQMIAKAILFKSAHKIIRPMFPAFQANITSYTVSILALKLGATLNLNRIWQEQSISPQLHRQIAIWAEEVNDALHRGASGKMISEWAKKIECWWRVRDTSYSSELGGITELA</sequence>
<protein>
    <submittedName>
        <fullName evidence="3">AIPR protein</fullName>
    </submittedName>
</protein>
<dbReference type="RefSeq" id="WP_084341818.1">
    <property type="nucleotide sequence ID" value="NZ_UGUW01000004.1"/>
</dbReference>
<proteinExistence type="predicted"/>
<dbReference type="Pfam" id="PF10592">
    <property type="entry name" value="AIPR"/>
    <property type="match status" value="1"/>
</dbReference>
<feature type="domain" description="Abortive infection phage resistance protein N-terminal" evidence="2">
    <location>
        <begin position="35"/>
        <end position="198"/>
    </location>
</feature>
<evidence type="ECO:0000259" key="2">
    <source>
        <dbReference type="Pfam" id="PF22879"/>
    </source>
</evidence>
<dbReference type="InterPro" id="IPR055101">
    <property type="entry name" value="AIPR_N"/>
</dbReference>
<reference evidence="3 4" key="1">
    <citation type="submission" date="2018-06" db="EMBL/GenBank/DDBJ databases">
        <authorList>
            <consortium name="Pathogen Informatics"/>
            <person name="Doyle S."/>
        </authorList>
    </citation>
    <scope>NUCLEOTIDE SEQUENCE [LARGE SCALE GENOMIC DNA]</scope>
    <source>
        <strain evidence="3 4">NCTC10860</strain>
    </source>
</reference>
<organism evidence="3 4">
    <name type="scientific">Ectopseudomonas oleovorans</name>
    <name type="common">Pseudomonas oleovorans</name>
    <dbReference type="NCBI Taxonomy" id="301"/>
    <lineage>
        <taxon>Bacteria</taxon>
        <taxon>Pseudomonadati</taxon>
        <taxon>Pseudomonadota</taxon>
        <taxon>Gammaproteobacteria</taxon>
        <taxon>Pseudomonadales</taxon>
        <taxon>Pseudomonadaceae</taxon>
        <taxon>Ectopseudomonas</taxon>
    </lineage>
</organism>
<accession>A0A379K7M6</accession>
<dbReference type="EMBL" id="UGUW01000004">
    <property type="protein sequence ID" value="SUD60454.1"/>
    <property type="molecule type" value="Genomic_DNA"/>
</dbReference>
<feature type="domain" description="Abortive phage infection protein C-terminal" evidence="1">
    <location>
        <begin position="258"/>
        <end position="573"/>
    </location>
</feature>
<dbReference type="Proteomes" id="UP000254084">
    <property type="component" value="Unassembled WGS sequence"/>
</dbReference>
<evidence type="ECO:0000259" key="1">
    <source>
        <dbReference type="Pfam" id="PF10592"/>
    </source>
</evidence>